<gene>
    <name evidence="3" type="ORF">XM53_01705</name>
</gene>
<dbReference type="AlphaFoldDB" id="A0A0T5P015"/>
<evidence type="ECO:0000313" key="3">
    <source>
        <dbReference type="EMBL" id="KRS14461.1"/>
    </source>
</evidence>
<dbReference type="OrthoDB" id="7773807at2"/>
<sequence>MRVLLSLMVISSMMLTACSGWRDSGVNPRNWFGNSRSAPIVNTTNTGERRSPSDRQTGNPLIDDQNAELIVRRNASSAQKAGIFRRRAKVEIYDGSLVDQVTSLVVEPLPTGAIVRVTGLPQREGAFDVRLLPISEDGPVNGVMEYTLNAYQPIETPVGTQSTREVRVGAFLSNNDLDEINEIRVRGELNALSSRR</sequence>
<evidence type="ECO:0000256" key="2">
    <source>
        <dbReference type="SAM" id="SignalP"/>
    </source>
</evidence>
<organism evidence="3 4">
    <name type="scientific">Roseovarius atlanticus</name>
    <dbReference type="NCBI Taxonomy" id="1641875"/>
    <lineage>
        <taxon>Bacteria</taxon>
        <taxon>Pseudomonadati</taxon>
        <taxon>Pseudomonadota</taxon>
        <taxon>Alphaproteobacteria</taxon>
        <taxon>Rhodobacterales</taxon>
        <taxon>Roseobacteraceae</taxon>
        <taxon>Roseovarius</taxon>
    </lineage>
</organism>
<comment type="caution">
    <text evidence="3">The sequence shown here is derived from an EMBL/GenBank/DDBJ whole genome shotgun (WGS) entry which is preliminary data.</text>
</comment>
<reference evidence="3 4" key="1">
    <citation type="submission" date="2015-04" db="EMBL/GenBank/DDBJ databases">
        <title>The draft genome sequence of Roseovarius sp.R12b.</title>
        <authorList>
            <person name="Li G."/>
            <person name="Lai Q."/>
            <person name="Shao Z."/>
            <person name="Yan P."/>
        </authorList>
    </citation>
    <scope>NUCLEOTIDE SEQUENCE [LARGE SCALE GENOMIC DNA]</scope>
    <source>
        <strain evidence="3 4">R12B</strain>
    </source>
</reference>
<proteinExistence type="predicted"/>
<dbReference type="STRING" id="1641875.XM53_01705"/>
<dbReference type="PROSITE" id="PS51257">
    <property type="entry name" value="PROKAR_LIPOPROTEIN"/>
    <property type="match status" value="1"/>
</dbReference>
<feature type="compositionally biased region" description="Polar residues" evidence="1">
    <location>
        <begin position="33"/>
        <end position="46"/>
    </location>
</feature>
<feature type="chain" id="PRO_5006664100" description="Lipoprotein" evidence="2">
    <location>
        <begin position="20"/>
        <end position="196"/>
    </location>
</feature>
<feature type="signal peptide" evidence="2">
    <location>
        <begin position="1"/>
        <end position="19"/>
    </location>
</feature>
<dbReference type="RefSeq" id="WP_057789635.1">
    <property type="nucleotide sequence ID" value="NZ_LAXJ01000002.1"/>
</dbReference>
<evidence type="ECO:0000313" key="4">
    <source>
        <dbReference type="Proteomes" id="UP000051295"/>
    </source>
</evidence>
<name>A0A0T5P015_9RHOB</name>
<dbReference type="PATRIC" id="fig|1641875.4.peg.1431"/>
<evidence type="ECO:0000256" key="1">
    <source>
        <dbReference type="SAM" id="MobiDB-lite"/>
    </source>
</evidence>
<accession>A0A0T5P015</accession>
<keyword evidence="2" id="KW-0732">Signal</keyword>
<keyword evidence="4" id="KW-1185">Reference proteome</keyword>
<dbReference type="Proteomes" id="UP000051295">
    <property type="component" value="Unassembled WGS sequence"/>
</dbReference>
<evidence type="ECO:0008006" key="5">
    <source>
        <dbReference type="Google" id="ProtNLM"/>
    </source>
</evidence>
<protein>
    <recommendedName>
        <fullName evidence="5">Lipoprotein</fullName>
    </recommendedName>
</protein>
<dbReference type="EMBL" id="LAXJ01000002">
    <property type="protein sequence ID" value="KRS14461.1"/>
    <property type="molecule type" value="Genomic_DNA"/>
</dbReference>
<feature type="region of interest" description="Disordered" evidence="1">
    <location>
        <begin position="33"/>
        <end position="61"/>
    </location>
</feature>